<dbReference type="FunFam" id="3.40.50.2000:FF:000216">
    <property type="entry name" value="Chitobiosyldiphosphodolichol beta-mannosyltransferase"/>
    <property type="match status" value="1"/>
</dbReference>
<evidence type="ECO:0000256" key="4">
    <source>
        <dbReference type="ARBA" id="ARBA00015841"/>
    </source>
</evidence>
<evidence type="ECO:0000313" key="21">
    <source>
        <dbReference type="Proteomes" id="UP000190274"/>
    </source>
</evidence>
<dbReference type="InterPro" id="IPR026051">
    <property type="entry name" value="ALG1-like"/>
</dbReference>
<evidence type="ECO:0000259" key="19">
    <source>
        <dbReference type="Pfam" id="PF00534"/>
    </source>
</evidence>
<dbReference type="EC" id="2.4.1.142" evidence="3"/>
<evidence type="ECO:0000256" key="6">
    <source>
        <dbReference type="ARBA" id="ARBA00022679"/>
    </source>
</evidence>
<evidence type="ECO:0000256" key="17">
    <source>
        <dbReference type="ARBA" id="ARBA00045071"/>
    </source>
</evidence>
<evidence type="ECO:0000256" key="16">
    <source>
        <dbReference type="ARBA" id="ARBA00033088"/>
    </source>
</evidence>
<dbReference type="GO" id="GO:0006488">
    <property type="term" value="P:dolichol-linked oligosaccharide biosynthetic process"/>
    <property type="evidence" value="ECO:0007669"/>
    <property type="project" value="EnsemblFungi"/>
</dbReference>
<keyword evidence="5" id="KW-0328">Glycosyltransferase</keyword>
<keyword evidence="21" id="KW-1185">Reference proteome</keyword>
<evidence type="ECO:0000313" key="20">
    <source>
        <dbReference type="EMBL" id="SCU82097.1"/>
    </source>
</evidence>
<dbReference type="STRING" id="1266660.A0A1G4IYS5"/>
<evidence type="ECO:0000256" key="8">
    <source>
        <dbReference type="ARBA" id="ARBA00022824"/>
    </source>
</evidence>
<dbReference type="AlphaFoldDB" id="A0A1G4IYS5"/>
<name>A0A1G4IYS5_9SACH</name>
<dbReference type="InterPro" id="IPR001296">
    <property type="entry name" value="Glyco_trans_1"/>
</dbReference>
<keyword evidence="10 18" id="KW-1133">Transmembrane helix</keyword>
<comment type="function">
    <text evidence="12">Participates in the formation of the lipid-linked precursor oligosaccharide for N-glycosylation. Involved in assembling the dolichol-pyrophosphate-GlcNAc(2)-Man(5) intermediate on the cytoplasmic surface of the ER.</text>
</comment>
<reference evidence="21" key="1">
    <citation type="submission" date="2016-03" db="EMBL/GenBank/DDBJ databases">
        <authorList>
            <person name="Devillers H."/>
        </authorList>
    </citation>
    <scope>NUCLEOTIDE SEQUENCE [LARGE SCALE GENOMIC DNA]</scope>
</reference>
<dbReference type="UniPathway" id="UPA00378"/>
<keyword evidence="6" id="KW-0808">Transferase</keyword>
<gene>
    <name evidence="20" type="ORF">LADA_0C02982G</name>
</gene>
<dbReference type="EMBL" id="LT598459">
    <property type="protein sequence ID" value="SCU82097.1"/>
    <property type="molecule type" value="Genomic_DNA"/>
</dbReference>
<evidence type="ECO:0000256" key="1">
    <source>
        <dbReference type="ARBA" id="ARBA00004389"/>
    </source>
</evidence>
<evidence type="ECO:0000256" key="9">
    <source>
        <dbReference type="ARBA" id="ARBA00022968"/>
    </source>
</evidence>
<feature type="transmembrane region" description="Helical" evidence="18">
    <location>
        <begin position="139"/>
        <end position="160"/>
    </location>
</feature>
<comment type="catalytic activity">
    <reaction evidence="17">
        <text>an N,N'-diacetylchitobiosyl-diphospho-di-trans,poly-cis-dolichol + GDP-alpha-D-mannose = a beta-D-Man-(1-&gt;4)-beta-D-GlcNAc-(1-&gt;4)-alpha-D-GlcNAc-diphospho-di-trans,poly-cis-dolichol + GDP + H(+)</text>
        <dbReference type="Rhea" id="RHEA:13865"/>
        <dbReference type="Rhea" id="RHEA-COMP:19510"/>
        <dbReference type="Rhea" id="RHEA-COMP:19511"/>
        <dbReference type="ChEBI" id="CHEBI:15378"/>
        <dbReference type="ChEBI" id="CHEBI:57269"/>
        <dbReference type="ChEBI" id="CHEBI:57527"/>
        <dbReference type="ChEBI" id="CHEBI:58189"/>
        <dbReference type="ChEBI" id="CHEBI:58472"/>
        <dbReference type="EC" id="2.4.1.142"/>
    </reaction>
    <physiologicalReaction direction="left-to-right" evidence="17">
        <dbReference type="Rhea" id="RHEA:13866"/>
    </physiologicalReaction>
</comment>
<evidence type="ECO:0000256" key="12">
    <source>
        <dbReference type="ARBA" id="ARBA00024899"/>
    </source>
</evidence>
<feature type="transmembrane region" description="Helical" evidence="18">
    <location>
        <begin position="105"/>
        <end position="127"/>
    </location>
</feature>
<protein>
    <recommendedName>
        <fullName evidence="4">Chitobiosyldiphosphodolichol beta-mannosyltransferase</fullName>
        <ecNumber evidence="3">2.4.1.142</ecNumber>
    </recommendedName>
    <alternativeName>
        <fullName evidence="13">Asparagine-linked glycosylation protein 1</fullName>
    </alternativeName>
    <alternativeName>
        <fullName evidence="15">Beta-1,4-mannosyltransferase</fullName>
    </alternativeName>
    <alternativeName>
        <fullName evidence="16">GDP-Man:GlcNAc2-PP-dolichol mannosyltransferase</fullName>
    </alternativeName>
    <alternativeName>
        <fullName evidence="14">GDP-mannose-dolichol diphosphochitobiose mannosyltransferase</fullName>
    </alternativeName>
</protein>
<dbReference type="Proteomes" id="UP000190274">
    <property type="component" value="Chromosome C"/>
</dbReference>
<dbReference type="PANTHER" id="PTHR13036">
    <property type="entry name" value="BETA1,4 MANNOSYLTRANSFERASE"/>
    <property type="match status" value="1"/>
</dbReference>
<evidence type="ECO:0000256" key="18">
    <source>
        <dbReference type="SAM" id="Phobius"/>
    </source>
</evidence>
<organism evidence="20 21">
    <name type="scientific">Lachancea dasiensis</name>
    <dbReference type="NCBI Taxonomy" id="1072105"/>
    <lineage>
        <taxon>Eukaryota</taxon>
        <taxon>Fungi</taxon>
        <taxon>Dikarya</taxon>
        <taxon>Ascomycota</taxon>
        <taxon>Saccharomycotina</taxon>
        <taxon>Saccharomycetes</taxon>
        <taxon>Saccharomycetales</taxon>
        <taxon>Saccharomycetaceae</taxon>
        <taxon>Lachancea</taxon>
    </lineage>
</organism>
<feature type="transmembrane region" description="Helical" evidence="18">
    <location>
        <begin position="12"/>
        <end position="32"/>
    </location>
</feature>
<dbReference type="GO" id="GO:0004578">
    <property type="term" value="F:chitobiosyldiphosphodolichol beta-mannosyltransferase activity"/>
    <property type="evidence" value="ECO:0007669"/>
    <property type="project" value="UniProtKB-EC"/>
</dbReference>
<evidence type="ECO:0000256" key="11">
    <source>
        <dbReference type="ARBA" id="ARBA00023136"/>
    </source>
</evidence>
<sequence length="447" mass="51156">MFEAAPRLVWWLLGLYVFVPVVCYVVVPFLFYGNRNTKKRIVICVLGDVGHSPRMCYHARSFSEQGWQVELCGYLVEQPPADIMESPNITVHRLKTCSAREGESFLMAAARKVLVQVVSIGGLLWRLRGSDYFLLQNPPSIPILPIAAIYCILFRCKLIIDWHNFGYSILKLKFGSFWHPVVLVSFLVEYLFAKLASYHLTVTKAMKVYLVSTFGLSSKRVTVLYDRPAVQFRPLTGDRQQALQQDFVRPLIPSGFDISSGDRILVTSTSFTPDEDLSLLIGALKIYENSYQKFDHDIPKILCFITGKGPLKQHFMEVVKTEKWERVHIEFLWLSTEEYPKLLQLCDFGVSLHTSSSGLDLPMKILDMFGSGLPVIAYNYPVLGELIQYNVNGLKFLGRRELHEALVFVMKDKKVHEDLKKGALAESKNRWQDSWEAAMEELSLIRR</sequence>
<keyword evidence="8" id="KW-0256">Endoplasmic reticulum</keyword>
<evidence type="ECO:0000256" key="7">
    <source>
        <dbReference type="ARBA" id="ARBA00022692"/>
    </source>
</evidence>
<comment type="subcellular location">
    <subcellularLocation>
        <location evidence="1">Endoplasmic reticulum membrane</location>
        <topology evidence="1">Single-pass membrane protein</topology>
    </subcellularLocation>
</comment>
<evidence type="ECO:0000256" key="5">
    <source>
        <dbReference type="ARBA" id="ARBA00022676"/>
    </source>
</evidence>
<dbReference type="Gene3D" id="3.40.50.2000">
    <property type="entry name" value="Glycogen Phosphorylase B"/>
    <property type="match status" value="1"/>
</dbReference>
<evidence type="ECO:0000256" key="13">
    <source>
        <dbReference type="ARBA" id="ARBA00030745"/>
    </source>
</evidence>
<evidence type="ECO:0000256" key="10">
    <source>
        <dbReference type="ARBA" id="ARBA00022989"/>
    </source>
</evidence>
<dbReference type="GO" id="GO:0098554">
    <property type="term" value="C:cytoplasmic side of endoplasmic reticulum membrane"/>
    <property type="evidence" value="ECO:0007669"/>
    <property type="project" value="EnsemblFungi"/>
</dbReference>
<evidence type="ECO:0000256" key="15">
    <source>
        <dbReference type="ARBA" id="ARBA00031566"/>
    </source>
</evidence>
<comment type="pathway">
    <text evidence="2">Protein modification; protein glycosylation.</text>
</comment>
<proteinExistence type="predicted"/>
<dbReference type="Pfam" id="PF00534">
    <property type="entry name" value="Glycos_transf_1"/>
    <property type="match status" value="1"/>
</dbReference>
<keyword evidence="11 18" id="KW-0472">Membrane</keyword>
<feature type="transmembrane region" description="Helical" evidence="18">
    <location>
        <begin position="172"/>
        <end position="193"/>
    </location>
</feature>
<evidence type="ECO:0000256" key="3">
    <source>
        <dbReference type="ARBA" id="ARBA00012611"/>
    </source>
</evidence>
<feature type="domain" description="Glycosyl transferase family 1" evidence="19">
    <location>
        <begin position="257"/>
        <end position="423"/>
    </location>
</feature>
<evidence type="ECO:0000256" key="2">
    <source>
        <dbReference type="ARBA" id="ARBA00004922"/>
    </source>
</evidence>
<dbReference type="OrthoDB" id="614844at2759"/>
<dbReference type="SUPFAM" id="SSF53756">
    <property type="entry name" value="UDP-Glycosyltransferase/glycogen phosphorylase"/>
    <property type="match status" value="1"/>
</dbReference>
<keyword evidence="7 18" id="KW-0812">Transmembrane</keyword>
<accession>A0A1G4IYS5</accession>
<dbReference type="PANTHER" id="PTHR13036:SF0">
    <property type="entry name" value="CHITOBIOSYLDIPHOSPHODOLICHOL BETA-MANNOSYLTRANSFERASE"/>
    <property type="match status" value="1"/>
</dbReference>
<keyword evidence="9" id="KW-0735">Signal-anchor</keyword>
<evidence type="ECO:0000256" key="14">
    <source>
        <dbReference type="ARBA" id="ARBA00031434"/>
    </source>
</evidence>